<evidence type="ECO:0000313" key="11">
    <source>
        <dbReference type="Proteomes" id="UP001211065"/>
    </source>
</evidence>
<dbReference type="PROSITE" id="PS50007">
    <property type="entry name" value="PIPLC_X_DOMAIN"/>
    <property type="match status" value="1"/>
</dbReference>
<dbReference type="GO" id="GO:0005737">
    <property type="term" value="C:cytoplasm"/>
    <property type="evidence" value="ECO:0007669"/>
    <property type="project" value="TreeGrafter"/>
</dbReference>
<evidence type="ECO:0000313" key="10">
    <source>
        <dbReference type="EMBL" id="KAJ3211653.1"/>
    </source>
</evidence>
<dbReference type="Proteomes" id="UP001211065">
    <property type="component" value="Unassembled WGS sequence"/>
</dbReference>
<feature type="domain" description="C2H2-type" evidence="8">
    <location>
        <begin position="1"/>
        <end position="29"/>
    </location>
</feature>
<dbReference type="GO" id="GO:0003677">
    <property type="term" value="F:DNA binding"/>
    <property type="evidence" value="ECO:0007669"/>
    <property type="project" value="UniProtKB-KW"/>
</dbReference>
<organism evidence="10 11">
    <name type="scientific">Clydaea vesicula</name>
    <dbReference type="NCBI Taxonomy" id="447962"/>
    <lineage>
        <taxon>Eukaryota</taxon>
        <taxon>Fungi</taxon>
        <taxon>Fungi incertae sedis</taxon>
        <taxon>Chytridiomycota</taxon>
        <taxon>Chytridiomycota incertae sedis</taxon>
        <taxon>Chytridiomycetes</taxon>
        <taxon>Lobulomycetales</taxon>
        <taxon>Lobulomycetaceae</taxon>
        <taxon>Clydaea</taxon>
    </lineage>
</organism>
<evidence type="ECO:0000256" key="1">
    <source>
        <dbReference type="ARBA" id="ARBA00005446"/>
    </source>
</evidence>
<evidence type="ECO:0000256" key="3">
    <source>
        <dbReference type="ARBA" id="ARBA00023235"/>
    </source>
</evidence>
<keyword evidence="7" id="KW-0175">Coiled coil</keyword>
<dbReference type="PROSITE" id="PS51192">
    <property type="entry name" value="HELICASE_ATP_BIND_1"/>
    <property type="match status" value="1"/>
</dbReference>
<evidence type="ECO:0000256" key="4">
    <source>
        <dbReference type="ARBA" id="ARBA00034617"/>
    </source>
</evidence>
<gene>
    <name evidence="10" type="ORF">HK099_007952</name>
</gene>
<keyword evidence="11" id="KW-1185">Reference proteome</keyword>
<keyword evidence="6" id="KW-0862">Zinc</keyword>
<evidence type="ECO:0000256" key="2">
    <source>
        <dbReference type="ARBA" id="ARBA00023125"/>
    </source>
</evidence>
<name>A0AAD5TY06_9FUNG</name>
<evidence type="ECO:0000256" key="7">
    <source>
        <dbReference type="SAM" id="Coils"/>
    </source>
</evidence>
<comment type="similarity">
    <text evidence="1">Belongs to the helicase family. RecQ subfamily.</text>
</comment>
<dbReference type="InterPro" id="IPR013087">
    <property type="entry name" value="Znf_C2H2_type"/>
</dbReference>
<dbReference type="GO" id="GO:0005524">
    <property type="term" value="F:ATP binding"/>
    <property type="evidence" value="ECO:0007669"/>
    <property type="project" value="InterPro"/>
</dbReference>
<dbReference type="PANTHER" id="PTHR13710:SF105">
    <property type="entry name" value="ATP-DEPENDENT DNA HELICASE Q1"/>
    <property type="match status" value="1"/>
</dbReference>
<protein>
    <recommendedName>
        <fullName evidence="5">DNA 3'-5' helicase</fullName>
        <ecNumber evidence="5">5.6.2.4</ecNumber>
    </recommendedName>
</protein>
<reference evidence="10" key="1">
    <citation type="submission" date="2020-05" db="EMBL/GenBank/DDBJ databases">
        <title>Phylogenomic resolution of chytrid fungi.</title>
        <authorList>
            <person name="Stajich J.E."/>
            <person name="Amses K."/>
            <person name="Simmons R."/>
            <person name="Seto K."/>
            <person name="Myers J."/>
            <person name="Bonds A."/>
            <person name="Quandt C.A."/>
            <person name="Barry K."/>
            <person name="Liu P."/>
            <person name="Grigoriev I."/>
            <person name="Longcore J.E."/>
            <person name="James T.Y."/>
        </authorList>
    </citation>
    <scope>NUCLEOTIDE SEQUENCE</scope>
    <source>
        <strain evidence="10">JEL0476</strain>
    </source>
</reference>
<feature type="non-terminal residue" evidence="10">
    <location>
        <position position="1314"/>
    </location>
</feature>
<comment type="caution">
    <text evidence="10">The sequence shown here is derived from an EMBL/GenBank/DDBJ whole genome shotgun (WGS) entry which is preliminary data.</text>
</comment>
<sequence length="1314" mass="151294">MNCKYCSQQFEKRSQIDNHYRLFHQDKVRVAVNLGPNATAFSEVTRSNNRFNCEAPQCDYSNESPNAFGKHCRKCEKLILWLKTGRNAVSINVLNVDTEVSENTNNSSSNETIIETEENNIEATVIDISRNSERNNDKSDTGTLYENEEEFKQVGILKRLNLGINNLYHFLIDVEENNVLHFSNFDGFKRFIYKRASKVQVKKKDTYNEVKSSLSALVLGNTIGDVDNSDLQLLLPAATGNIEFSVGENNYDLVKPIAGLKVYDGFRCASCCSNSANNSRKPYYCGSENSMKQHMKTVHKNPTLQYSLCKVQKAFSNNKNPYKRILKSYFGVKILSTQNNVDNQETRFSTVQLKGSIAKLTGLNSFTELQSDVTAMHFNSKFFEITNFQNEFEKWPLKNLFFFVDKDVDVVQKQLIEKIVGAYYKKGDVVLPSTPYKVKKDLMILSKRQFTNSFRSLQQEETKIRYQKFFADFIVFCVRVQKKSSENSPQHDEENISRSLGTFFFNALDENTKNELKVFILKLQELEEKIEESAIEANLYLKTNYGVLLFNALISSVHELHLLMMQQEFNRYKFAFQDSIYCLFLMCRCVKINFGNESDSEPLYHIKYAVNFTNQIAILQHFMRITVVFELDKEEKDEVPHIQYDYFLSLVDEEFKNINGDIKKTSFSFLDELMKLASSHPPVGQNGVLFKPVNNRNVVYYSKFDVTYSLSSLQKGISLAFKEVESNFDKLLMDFVSNNELKMEKILEDLDSQTPGYSFLTDSRNGFAKEESSRYTWHILQKLSTSSSFITFQNSDDIRNLELKVADTNSFLKSCNTFLDTLLFLIHILSGQPLRGTELLTIMICNSIDSLRRSILWIGGTAAIVTTYSKNNAITEKPSCNCRFLDAKTSSFLFKYLLYIRPTLHMIASLRSSFLQNLNNLRSFLFTFSNGDRYNDTNINKNYCEGFKKFMYTHIDFSTNRQLMIYFAKVNAISLGLNEEGNIRDNVAYEQIEDQGFDTQANHSARTANINYGRGRADPFINIVGIDDYTRGLEFSSKWQNLLINNTSIIPNAIHSNTVNSSIDTISTIPTQPIVNMYSYNYFPHSEPVAKKRKFFNLPVYAEESVSIFDIHNQLEEKQNSEVDKHLKFYGFQGCRSVEQLNLLKKMNIPIENSTDIFFIQPTGSGKSLLFLPFQKKKMNVVVYFTKALLQDQLKRFSNISSKCPNFSVSQFNIDTTISNFPSLLLVTVEHFAFPNLIALLKELKRTGFLGRVFIDEAHLLISWNSFRSEIVTLISNLRCIHTPIVFVTATLPYYMQKAITNKFYLSEVETFRS</sequence>
<dbReference type="SMART" id="SM00487">
    <property type="entry name" value="DEXDc"/>
    <property type="match status" value="1"/>
</dbReference>
<dbReference type="PROSITE" id="PS50157">
    <property type="entry name" value="ZINC_FINGER_C2H2_2"/>
    <property type="match status" value="1"/>
</dbReference>
<keyword evidence="6" id="KW-0863">Zinc-finger</keyword>
<dbReference type="PANTHER" id="PTHR13710">
    <property type="entry name" value="DNA HELICASE RECQ FAMILY MEMBER"/>
    <property type="match status" value="1"/>
</dbReference>
<evidence type="ECO:0000259" key="8">
    <source>
        <dbReference type="PROSITE" id="PS50157"/>
    </source>
</evidence>
<proteinExistence type="inferred from homology"/>
<comment type="catalytic activity">
    <reaction evidence="4">
        <text>Couples ATP hydrolysis with the unwinding of duplex DNA by translocating in the 3'-5' direction.</text>
        <dbReference type="EC" id="5.6.2.4"/>
    </reaction>
</comment>
<dbReference type="PROSITE" id="PS00028">
    <property type="entry name" value="ZINC_FINGER_C2H2_1"/>
    <property type="match status" value="1"/>
</dbReference>
<dbReference type="Pfam" id="PF00270">
    <property type="entry name" value="DEAD"/>
    <property type="match status" value="1"/>
</dbReference>
<evidence type="ECO:0000256" key="6">
    <source>
        <dbReference type="PROSITE-ProRule" id="PRU00042"/>
    </source>
</evidence>
<dbReference type="GO" id="GO:0005694">
    <property type="term" value="C:chromosome"/>
    <property type="evidence" value="ECO:0007669"/>
    <property type="project" value="TreeGrafter"/>
</dbReference>
<keyword evidence="3" id="KW-0413">Isomerase</keyword>
<dbReference type="GO" id="GO:0000724">
    <property type="term" value="P:double-strand break repair via homologous recombination"/>
    <property type="evidence" value="ECO:0007669"/>
    <property type="project" value="TreeGrafter"/>
</dbReference>
<dbReference type="InterPro" id="IPR014001">
    <property type="entry name" value="Helicase_ATP-bd"/>
</dbReference>
<keyword evidence="6" id="KW-0479">Metal-binding</keyword>
<dbReference type="InterPro" id="IPR027417">
    <property type="entry name" value="P-loop_NTPase"/>
</dbReference>
<accession>A0AAD5TY06</accession>
<evidence type="ECO:0000259" key="9">
    <source>
        <dbReference type="PROSITE" id="PS51192"/>
    </source>
</evidence>
<dbReference type="Gene3D" id="3.40.50.300">
    <property type="entry name" value="P-loop containing nucleotide triphosphate hydrolases"/>
    <property type="match status" value="1"/>
</dbReference>
<dbReference type="InterPro" id="IPR011545">
    <property type="entry name" value="DEAD/DEAH_box_helicase_dom"/>
</dbReference>
<feature type="domain" description="Helicase ATP-binding" evidence="9">
    <location>
        <begin position="1148"/>
        <end position="1310"/>
    </location>
</feature>
<dbReference type="EMBL" id="JADGJW010000821">
    <property type="protein sequence ID" value="KAJ3211653.1"/>
    <property type="molecule type" value="Genomic_DNA"/>
</dbReference>
<keyword evidence="2" id="KW-0238">DNA-binding</keyword>
<dbReference type="EC" id="5.6.2.4" evidence="5"/>
<dbReference type="GO" id="GO:0008270">
    <property type="term" value="F:zinc ion binding"/>
    <property type="evidence" value="ECO:0007669"/>
    <property type="project" value="UniProtKB-KW"/>
</dbReference>
<dbReference type="GO" id="GO:0043138">
    <property type="term" value="F:3'-5' DNA helicase activity"/>
    <property type="evidence" value="ECO:0007669"/>
    <property type="project" value="UniProtKB-EC"/>
</dbReference>
<feature type="coiled-coil region" evidence="7">
    <location>
        <begin position="509"/>
        <end position="543"/>
    </location>
</feature>
<evidence type="ECO:0000256" key="5">
    <source>
        <dbReference type="ARBA" id="ARBA00034808"/>
    </source>
</evidence>
<dbReference type="GO" id="GO:0009378">
    <property type="term" value="F:four-way junction helicase activity"/>
    <property type="evidence" value="ECO:0007669"/>
    <property type="project" value="TreeGrafter"/>
</dbReference>
<dbReference type="SUPFAM" id="SSF52540">
    <property type="entry name" value="P-loop containing nucleoside triphosphate hydrolases"/>
    <property type="match status" value="1"/>
</dbReference>